<dbReference type="STRING" id="1630136.AS592_11885"/>
<evidence type="ECO:0000313" key="1">
    <source>
        <dbReference type="EMBL" id="KYJ87193.1"/>
    </source>
</evidence>
<dbReference type="PROSITE" id="PS51257">
    <property type="entry name" value="PROKAR_LIPOPROTEIN"/>
    <property type="match status" value="1"/>
</dbReference>
<sequence length="530" mass="58019">MKHTVYKFIVILFLILLTGCGGGGSTGKTNTSTPIQNITLSGILKYERVPVNSNGIGLDYDHIFTNTIKLVKVEAIDAFGKVLASTFSEKTGNYSMEVPGNTKMKVRVYAQMKQSGIPGWDVKVLDNTDGDALYVMEGELSFTGTTDTIRNLTALSGWDSDGNNVSQRVAAPFAILDNIYDAMQKILLVKPDTSFPALQVHWSERNIPSSDFKPALGQIITSLYSGGNLYILGAKDLDTDEYDDHIITHEWGHYYEEKFSRADSIGGVHNNGDYLDIRVAFSEGFGNAFSAIALDEPRYFDSMGTGQSQGFSFNMESETKVNPGWYSEGSVQRILYDLYDAESDGADDLSMGFAPLHAVFTDTQKRTKAFTSLFTFITALKSGNSTEGTQIDSIVADESIAAIADIYGSGRTNLASESPYMTLTLPSGTVTTNTHYGDNHNNLGNHKYVKFAIDTAGSYTITIEDNENSNPSDPDFELYRTSPSFEFIDGLLGTAPRVESASFTLDAGEYLLDVSDWELTSDAEFTITID</sequence>
<evidence type="ECO:0008006" key="3">
    <source>
        <dbReference type="Google" id="ProtNLM"/>
    </source>
</evidence>
<dbReference type="RefSeq" id="WP_067329100.1">
    <property type="nucleotide sequence ID" value="NZ_LNKT01000003.1"/>
</dbReference>
<comment type="caution">
    <text evidence="1">The sequence shown here is derived from an EMBL/GenBank/DDBJ whole genome shotgun (WGS) entry which is preliminary data.</text>
</comment>
<reference evidence="1 2" key="1">
    <citation type="submission" date="2015-11" db="EMBL/GenBank/DDBJ databases">
        <title>Draft genome of Sulfurovum riftiae 1812E, a member of the Epsilonproteobacteria isolated from the tube of the deep-sea hydrothermal vent tubewom Riftia pachyptila.</title>
        <authorList>
            <person name="Vetriani C."/>
            <person name="Giovannelli D."/>
        </authorList>
    </citation>
    <scope>NUCLEOTIDE SEQUENCE [LARGE SCALE GENOMIC DNA]</scope>
    <source>
        <strain evidence="1 2">1812E</strain>
    </source>
</reference>
<organism evidence="1 2">
    <name type="scientific">Sulfurovum riftiae</name>
    <dbReference type="NCBI Taxonomy" id="1630136"/>
    <lineage>
        <taxon>Bacteria</taxon>
        <taxon>Pseudomonadati</taxon>
        <taxon>Campylobacterota</taxon>
        <taxon>Epsilonproteobacteria</taxon>
        <taxon>Campylobacterales</taxon>
        <taxon>Sulfurovaceae</taxon>
        <taxon>Sulfurovum</taxon>
    </lineage>
</organism>
<name>A0A151CIU9_9BACT</name>
<dbReference type="AlphaFoldDB" id="A0A151CIU9"/>
<dbReference type="Proteomes" id="UP000075359">
    <property type="component" value="Unassembled WGS sequence"/>
</dbReference>
<proteinExistence type="predicted"/>
<evidence type="ECO:0000313" key="2">
    <source>
        <dbReference type="Proteomes" id="UP000075359"/>
    </source>
</evidence>
<accession>A0A151CIU9</accession>
<gene>
    <name evidence="1" type="ORF">AS592_11885</name>
</gene>
<dbReference type="EMBL" id="LNKT01000003">
    <property type="protein sequence ID" value="KYJ87193.1"/>
    <property type="molecule type" value="Genomic_DNA"/>
</dbReference>
<dbReference type="Gene3D" id="2.60.120.380">
    <property type="match status" value="1"/>
</dbReference>
<keyword evidence="2" id="KW-1185">Reference proteome</keyword>
<protein>
    <recommendedName>
        <fullName evidence="3">Lipoprotein</fullName>
    </recommendedName>
</protein>
<dbReference type="OrthoDB" id="5699193at2"/>